<evidence type="ECO:0000313" key="6">
    <source>
        <dbReference type="Proteomes" id="UP000177177"/>
    </source>
</evidence>
<dbReference type="PANTHER" id="PTHR42953:SF3">
    <property type="entry name" value="HIGH-AFFINITY ZINC UPTAKE SYSTEM PROTEIN ZNUA"/>
    <property type="match status" value="1"/>
</dbReference>
<dbReference type="SUPFAM" id="SSF53807">
    <property type="entry name" value="Helical backbone' metal receptor"/>
    <property type="match status" value="1"/>
</dbReference>
<dbReference type="EMBL" id="MHQN01000019">
    <property type="protein sequence ID" value="OHA03408.1"/>
    <property type="molecule type" value="Genomic_DNA"/>
</dbReference>
<evidence type="ECO:0000313" key="5">
    <source>
        <dbReference type="EMBL" id="OHA03408.1"/>
    </source>
</evidence>
<keyword evidence="3" id="KW-0732">Signal</keyword>
<evidence type="ECO:0000256" key="3">
    <source>
        <dbReference type="ARBA" id="ARBA00022729"/>
    </source>
</evidence>
<dbReference type="GO" id="GO:0046872">
    <property type="term" value="F:metal ion binding"/>
    <property type="evidence" value="ECO:0007669"/>
    <property type="project" value="InterPro"/>
</dbReference>
<dbReference type="Gene3D" id="3.40.50.1980">
    <property type="entry name" value="Nitrogenase molybdenum iron protein domain"/>
    <property type="match status" value="2"/>
</dbReference>
<reference evidence="5 6" key="1">
    <citation type="journal article" date="2016" name="Nat. Commun.">
        <title>Thousands of microbial genomes shed light on interconnected biogeochemical processes in an aquifer system.</title>
        <authorList>
            <person name="Anantharaman K."/>
            <person name="Brown C.T."/>
            <person name="Hug L.A."/>
            <person name="Sharon I."/>
            <person name="Castelle C.J."/>
            <person name="Probst A.J."/>
            <person name="Thomas B.C."/>
            <person name="Singh A."/>
            <person name="Wilkins M.J."/>
            <person name="Karaoz U."/>
            <person name="Brodie E.L."/>
            <person name="Williams K.H."/>
            <person name="Hubbard S.S."/>
            <person name="Banfield J.F."/>
        </authorList>
    </citation>
    <scope>NUCLEOTIDE SEQUENCE [LARGE SCALE GENOMIC DNA]</scope>
</reference>
<dbReference type="InterPro" id="IPR050492">
    <property type="entry name" value="Bact_metal-bind_prot9"/>
</dbReference>
<gene>
    <name evidence="5" type="ORF">A3C92_01140</name>
</gene>
<dbReference type="AlphaFoldDB" id="A0A1G2KVE5"/>
<comment type="similarity">
    <text evidence="1 4">Belongs to the bacterial solute-binding protein 9 family.</text>
</comment>
<dbReference type="Proteomes" id="UP000177177">
    <property type="component" value="Unassembled WGS sequence"/>
</dbReference>
<dbReference type="InterPro" id="IPR006128">
    <property type="entry name" value="Lipoprotein_PsaA-like"/>
</dbReference>
<dbReference type="GO" id="GO:0007155">
    <property type="term" value="P:cell adhesion"/>
    <property type="evidence" value="ECO:0007669"/>
    <property type="project" value="InterPro"/>
</dbReference>
<name>A0A1G2KVE5_9BACT</name>
<dbReference type="Pfam" id="PF01297">
    <property type="entry name" value="ZnuA"/>
    <property type="match status" value="1"/>
</dbReference>
<sequence>MYASAAFFGVLVIFAVFLSFRKGGLILITSPAENTGRIRVVATFFPLYDFARVVGKDKIELSLLFTQTPEVASFAPGDIQKISQADIVIKNGLGLEPVLDDLLAASDNKGVTVVDTSAGVRLLDSAEPEEHKGADPHIWLSPHNAMVQVSAIHDALVAADPANAAFYQNNAMIYIEELRQLDRAIESDIARFSRRDFVAFHSAFRYFAERYGLRQVAVIEEFPGKEPSPRYIADVIRTIRDTGIATIFAEPQFSPRIVEVIAHDLGLKIYTLDPIETGDPAKDSYLSLMRRNLDVLKEAMQ</sequence>
<organism evidence="5 6">
    <name type="scientific">Candidatus Sungbacteria bacterium RIFCSPHIGHO2_02_FULL_53_17</name>
    <dbReference type="NCBI Taxonomy" id="1802275"/>
    <lineage>
        <taxon>Bacteria</taxon>
        <taxon>Candidatus Sungiibacteriota</taxon>
    </lineage>
</organism>
<keyword evidence="2 4" id="KW-0813">Transport</keyword>
<dbReference type="InterPro" id="IPR006127">
    <property type="entry name" value="ZnuA-like"/>
</dbReference>
<accession>A0A1G2KVE5</accession>
<proteinExistence type="inferred from homology"/>
<comment type="caution">
    <text evidence="5">The sequence shown here is derived from an EMBL/GenBank/DDBJ whole genome shotgun (WGS) entry which is preliminary data.</text>
</comment>
<evidence type="ECO:0008006" key="7">
    <source>
        <dbReference type="Google" id="ProtNLM"/>
    </source>
</evidence>
<evidence type="ECO:0000256" key="2">
    <source>
        <dbReference type="ARBA" id="ARBA00022448"/>
    </source>
</evidence>
<dbReference type="InterPro" id="IPR006129">
    <property type="entry name" value="AdhesinB"/>
</dbReference>
<dbReference type="GO" id="GO:0030001">
    <property type="term" value="P:metal ion transport"/>
    <property type="evidence" value="ECO:0007669"/>
    <property type="project" value="InterPro"/>
</dbReference>
<protein>
    <recommendedName>
        <fullName evidence="7">ABC transporter substrate-binding protein</fullName>
    </recommendedName>
</protein>
<dbReference type="PRINTS" id="PR00691">
    <property type="entry name" value="ADHESINB"/>
</dbReference>
<dbReference type="PRINTS" id="PR00690">
    <property type="entry name" value="ADHESNFAMILY"/>
</dbReference>
<evidence type="ECO:0000256" key="4">
    <source>
        <dbReference type="RuleBase" id="RU003512"/>
    </source>
</evidence>
<dbReference type="PANTHER" id="PTHR42953">
    <property type="entry name" value="HIGH-AFFINITY ZINC UPTAKE SYSTEM PROTEIN ZNUA-RELATED"/>
    <property type="match status" value="1"/>
</dbReference>
<evidence type="ECO:0000256" key="1">
    <source>
        <dbReference type="ARBA" id="ARBA00011028"/>
    </source>
</evidence>